<dbReference type="InterPro" id="IPR016181">
    <property type="entry name" value="Acyl_CoA_acyltransferase"/>
</dbReference>
<evidence type="ECO:0000256" key="2">
    <source>
        <dbReference type="ARBA" id="ARBA00022490"/>
    </source>
</evidence>
<gene>
    <name evidence="6" type="primary">rimI</name>
    <name evidence="6" type="ORF">F6J89_01410</name>
</gene>
<dbReference type="EMBL" id="JAAHFQ010000018">
    <property type="protein sequence ID" value="NER26334.1"/>
    <property type="molecule type" value="Genomic_DNA"/>
</dbReference>
<dbReference type="GO" id="GO:0008080">
    <property type="term" value="F:N-acetyltransferase activity"/>
    <property type="evidence" value="ECO:0007669"/>
    <property type="project" value="InterPro"/>
</dbReference>
<dbReference type="PANTHER" id="PTHR43420">
    <property type="entry name" value="ACETYLTRANSFERASE"/>
    <property type="match status" value="1"/>
</dbReference>
<feature type="domain" description="N-acetyltransferase" evidence="5">
    <location>
        <begin position="4"/>
        <end position="189"/>
    </location>
</feature>
<name>A0A6B3N893_9CYAN</name>
<evidence type="ECO:0000259" key="5">
    <source>
        <dbReference type="PROSITE" id="PS51186"/>
    </source>
</evidence>
<dbReference type="AlphaFoldDB" id="A0A6B3N893"/>
<dbReference type="Gene3D" id="3.40.630.30">
    <property type="match status" value="1"/>
</dbReference>
<reference evidence="6" key="1">
    <citation type="submission" date="2019-11" db="EMBL/GenBank/DDBJ databases">
        <title>Genomic insights into an expanded diversity of filamentous marine cyanobacteria reveals the extraordinary biosynthetic potential of Moorea and Okeania.</title>
        <authorList>
            <person name="Ferreira Leao T."/>
            <person name="Wang M."/>
            <person name="Moss N."/>
            <person name="Da Silva R."/>
            <person name="Sanders J."/>
            <person name="Nurk S."/>
            <person name="Gurevich A."/>
            <person name="Humphrey G."/>
            <person name="Reher R."/>
            <person name="Zhu Q."/>
            <person name="Belda-Ferre P."/>
            <person name="Glukhov E."/>
            <person name="Rex R."/>
            <person name="Dorrestein P.C."/>
            <person name="Knight R."/>
            <person name="Pevzner P."/>
            <person name="Gerwick W.H."/>
            <person name="Gerwick L."/>
        </authorList>
    </citation>
    <scope>NUCLEOTIDE SEQUENCE</scope>
    <source>
        <strain evidence="6">SIO1C4</strain>
    </source>
</reference>
<evidence type="ECO:0000256" key="4">
    <source>
        <dbReference type="ARBA" id="ARBA00023315"/>
    </source>
</evidence>
<dbReference type="GO" id="GO:0005840">
    <property type="term" value="C:ribosome"/>
    <property type="evidence" value="ECO:0007669"/>
    <property type="project" value="UniProtKB-KW"/>
</dbReference>
<organism evidence="6">
    <name type="scientific">Symploca sp. SIO1C4</name>
    <dbReference type="NCBI Taxonomy" id="2607765"/>
    <lineage>
        <taxon>Bacteria</taxon>
        <taxon>Bacillati</taxon>
        <taxon>Cyanobacteriota</taxon>
        <taxon>Cyanophyceae</taxon>
        <taxon>Coleofasciculales</taxon>
        <taxon>Coleofasciculaceae</taxon>
        <taxon>Symploca</taxon>
    </lineage>
</organism>
<keyword evidence="6" id="KW-0687">Ribonucleoprotein</keyword>
<evidence type="ECO:0000313" key="6">
    <source>
        <dbReference type="EMBL" id="NER26334.1"/>
    </source>
</evidence>
<dbReference type="PROSITE" id="PS51186">
    <property type="entry name" value="GNAT"/>
    <property type="match status" value="1"/>
</dbReference>
<evidence type="ECO:0000256" key="3">
    <source>
        <dbReference type="ARBA" id="ARBA00022679"/>
    </source>
</evidence>
<keyword evidence="4" id="KW-0012">Acyltransferase</keyword>
<dbReference type="InterPro" id="IPR006464">
    <property type="entry name" value="AcTrfase_RimI/Ard1"/>
</dbReference>
<accession>A0A6B3N893</accession>
<protein>
    <submittedName>
        <fullName evidence="6">Ribosomal protein S18-alanine N-acetyltransferase</fullName>
    </submittedName>
</protein>
<keyword evidence="3 6" id="KW-0808">Transferase</keyword>
<keyword evidence="6" id="KW-0689">Ribosomal protein</keyword>
<evidence type="ECO:0000256" key="1">
    <source>
        <dbReference type="ARBA" id="ARBA00005395"/>
    </source>
</evidence>
<dbReference type="Pfam" id="PF00583">
    <property type="entry name" value="Acetyltransf_1"/>
    <property type="match status" value="1"/>
</dbReference>
<sequence length="222" mass="24856">MIVLELKPLTRKNLSAAVELDKLCFGGLWTKSGYERELDSPNSQLLVLEVSRGVENELGSSQINPQGTKLEIELEPSYGVFSPSISQGCYVTHHLIGLGCFWSILEEAHITIVAIHPNYQRQGLGKLLLSALLKDAIRHNLERATLEARPSNQAALSLYQKFGFTEAGRRRGYYQDTGEDALILWRSGLQTLEFEEMLTKFYLCAVSNLASRGWQLSLLGLR</sequence>
<dbReference type="NCBIfam" id="TIGR01575">
    <property type="entry name" value="rimI"/>
    <property type="match status" value="1"/>
</dbReference>
<dbReference type="SUPFAM" id="SSF55729">
    <property type="entry name" value="Acyl-CoA N-acyltransferases (Nat)"/>
    <property type="match status" value="1"/>
</dbReference>
<dbReference type="InterPro" id="IPR000182">
    <property type="entry name" value="GNAT_dom"/>
</dbReference>
<comment type="caution">
    <text evidence="6">The sequence shown here is derived from an EMBL/GenBank/DDBJ whole genome shotgun (WGS) entry which is preliminary data.</text>
</comment>
<dbReference type="InterPro" id="IPR050680">
    <property type="entry name" value="YpeA/RimI_acetyltransf"/>
</dbReference>
<proteinExistence type="inferred from homology"/>
<comment type="similarity">
    <text evidence="1">Belongs to the acetyltransferase family. RimI subfamily.</text>
</comment>
<dbReference type="PANTHER" id="PTHR43420:SF44">
    <property type="entry name" value="ACETYLTRANSFERASE YPEA"/>
    <property type="match status" value="1"/>
</dbReference>
<keyword evidence="2" id="KW-0963">Cytoplasm</keyword>